<reference evidence="2" key="1">
    <citation type="journal article" date="2015" name="Nature">
        <title>Complex archaea that bridge the gap between prokaryotes and eukaryotes.</title>
        <authorList>
            <person name="Spang A."/>
            <person name="Saw J.H."/>
            <person name="Jorgensen S.L."/>
            <person name="Zaremba-Niedzwiedzka K."/>
            <person name="Martijn J."/>
            <person name="Lind A.E."/>
            <person name="van Eijk R."/>
            <person name="Schleper C."/>
            <person name="Guy L."/>
            <person name="Ettema T.J."/>
        </authorList>
    </citation>
    <scope>NUCLEOTIDE SEQUENCE</scope>
</reference>
<feature type="non-terminal residue" evidence="2">
    <location>
        <position position="1"/>
    </location>
</feature>
<dbReference type="AlphaFoldDB" id="A0A0F9LE61"/>
<feature type="region of interest" description="Disordered" evidence="1">
    <location>
        <begin position="1"/>
        <end position="32"/>
    </location>
</feature>
<dbReference type="EMBL" id="LAZR01011281">
    <property type="protein sequence ID" value="KKM62505.1"/>
    <property type="molecule type" value="Genomic_DNA"/>
</dbReference>
<sequence>VQFITTPPHTPSGQPTAMAHTPSDNPASDSTAWRRTCQEIQHWRRREWSFADVGAHWDATEDYDDINAETYSYFRRFVDGLRLSDLPSGARVLDICARSGNGTLLRYTRPTPDSLEPPKGASTGARL</sequence>
<feature type="region of interest" description="Disordered" evidence="1">
    <location>
        <begin position="107"/>
        <end position="127"/>
    </location>
</feature>
<accession>A0A0F9LE61</accession>
<name>A0A0F9LE61_9ZZZZ</name>
<protein>
    <submittedName>
        <fullName evidence="2">Uncharacterized protein</fullName>
    </submittedName>
</protein>
<proteinExistence type="predicted"/>
<gene>
    <name evidence="2" type="ORF">LCGC14_1521020</name>
</gene>
<evidence type="ECO:0000313" key="2">
    <source>
        <dbReference type="EMBL" id="KKM62505.1"/>
    </source>
</evidence>
<comment type="caution">
    <text evidence="2">The sequence shown here is derived from an EMBL/GenBank/DDBJ whole genome shotgun (WGS) entry which is preliminary data.</text>
</comment>
<organism evidence="2">
    <name type="scientific">marine sediment metagenome</name>
    <dbReference type="NCBI Taxonomy" id="412755"/>
    <lineage>
        <taxon>unclassified sequences</taxon>
        <taxon>metagenomes</taxon>
        <taxon>ecological metagenomes</taxon>
    </lineage>
</organism>
<feature type="compositionally biased region" description="Polar residues" evidence="1">
    <location>
        <begin position="1"/>
        <end position="15"/>
    </location>
</feature>
<feature type="compositionally biased region" description="Polar residues" evidence="1">
    <location>
        <begin position="22"/>
        <end position="32"/>
    </location>
</feature>
<evidence type="ECO:0000256" key="1">
    <source>
        <dbReference type="SAM" id="MobiDB-lite"/>
    </source>
</evidence>